<dbReference type="PROSITE" id="PS00041">
    <property type="entry name" value="HTH_ARAC_FAMILY_1"/>
    <property type="match status" value="1"/>
</dbReference>
<dbReference type="SUPFAM" id="SSF51182">
    <property type="entry name" value="RmlC-like cupins"/>
    <property type="match status" value="1"/>
</dbReference>
<dbReference type="InterPro" id="IPR009057">
    <property type="entry name" value="Homeodomain-like_sf"/>
</dbReference>
<name>A0ABW9DWW3_9BURK</name>
<evidence type="ECO:0000256" key="2">
    <source>
        <dbReference type="ARBA" id="ARBA00023125"/>
    </source>
</evidence>
<proteinExistence type="predicted"/>
<dbReference type="RefSeq" id="WP_408233674.1">
    <property type="nucleotide sequence ID" value="NZ_JAQQCF010000018.1"/>
</dbReference>
<dbReference type="PANTHER" id="PTHR11019:SF159">
    <property type="entry name" value="TRANSCRIPTIONAL REGULATOR-RELATED"/>
    <property type="match status" value="1"/>
</dbReference>
<evidence type="ECO:0000259" key="4">
    <source>
        <dbReference type="PROSITE" id="PS01124"/>
    </source>
</evidence>
<feature type="domain" description="HTH araC/xylS-type" evidence="4">
    <location>
        <begin position="144"/>
        <end position="243"/>
    </location>
</feature>
<keyword evidence="1" id="KW-0805">Transcription regulation</keyword>
<keyword evidence="3" id="KW-0804">Transcription</keyword>
<sequence length="257" mass="27131">MMHSSGVATDMRLGAGEQRHAQAAAVGCFLYVRQGGVWITAGRRAYCVTQGNGIWLPSAVAHSVSAMYEADICALRIDAGPSADFVPTARVLNCSAVLIAIFSATQRSTIERSYAAVVALIADELRAGPETAGNFAVRMPSSGSRVAALCEALLVHPGKDMAIKDAASRAGVSCRTLSRIFAKELGASVGRWRREVQVGAAMCALVHGISVAETARVLGFTSSAFSTFFKSRIGNSPREWLTRQHIGPSERSASGKT</sequence>
<dbReference type="InterPro" id="IPR011051">
    <property type="entry name" value="RmlC_Cupin_sf"/>
</dbReference>
<keyword evidence="6" id="KW-1185">Reference proteome</keyword>
<comment type="caution">
    <text evidence="5">The sequence shown here is derived from an EMBL/GenBank/DDBJ whole genome shotgun (WGS) entry which is preliminary data.</text>
</comment>
<dbReference type="Proteomes" id="UP001629432">
    <property type="component" value="Unassembled WGS sequence"/>
</dbReference>
<dbReference type="EMBL" id="JAQQCF010000018">
    <property type="protein sequence ID" value="MFM0639144.1"/>
    <property type="molecule type" value="Genomic_DNA"/>
</dbReference>
<organism evidence="5 6">
    <name type="scientific">Paraburkholderia metrosideri</name>
    <dbReference type="NCBI Taxonomy" id="580937"/>
    <lineage>
        <taxon>Bacteria</taxon>
        <taxon>Pseudomonadati</taxon>
        <taxon>Pseudomonadota</taxon>
        <taxon>Betaproteobacteria</taxon>
        <taxon>Burkholderiales</taxon>
        <taxon>Burkholderiaceae</taxon>
        <taxon>Paraburkholderia</taxon>
    </lineage>
</organism>
<protein>
    <submittedName>
        <fullName evidence="5">AraC family transcriptional regulator</fullName>
    </submittedName>
</protein>
<dbReference type="InterPro" id="IPR018062">
    <property type="entry name" value="HTH_AraC-typ_CS"/>
</dbReference>
<accession>A0ABW9DWW3</accession>
<keyword evidence="2" id="KW-0238">DNA-binding</keyword>
<dbReference type="SUPFAM" id="SSF46689">
    <property type="entry name" value="Homeodomain-like"/>
    <property type="match status" value="1"/>
</dbReference>
<dbReference type="PROSITE" id="PS01124">
    <property type="entry name" value="HTH_ARAC_FAMILY_2"/>
    <property type="match status" value="1"/>
</dbReference>
<evidence type="ECO:0000313" key="6">
    <source>
        <dbReference type="Proteomes" id="UP001629432"/>
    </source>
</evidence>
<gene>
    <name evidence="5" type="ORF">PQQ63_20870</name>
</gene>
<dbReference type="SMART" id="SM00342">
    <property type="entry name" value="HTH_ARAC"/>
    <property type="match status" value="1"/>
</dbReference>
<dbReference type="PANTHER" id="PTHR11019">
    <property type="entry name" value="HTH-TYPE TRANSCRIPTIONAL REGULATOR NIMR"/>
    <property type="match status" value="1"/>
</dbReference>
<evidence type="ECO:0000256" key="3">
    <source>
        <dbReference type="ARBA" id="ARBA00023163"/>
    </source>
</evidence>
<dbReference type="Gene3D" id="1.10.10.60">
    <property type="entry name" value="Homeodomain-like"/>
    <property type="match status" value="2"/>
</dbReference>
<dbReference type="Pfam" id="PF12833">
    <property type="entry name" value="HTH_18"/>
    <property type="match status" value="1"/>
</dbReference>
<evidence type="ECO:0000256" key="1">
    <source>
        <dbReference type="ARBA" id="ARBA00023015"/>
    </source>
</evidence>
<reference evidence="5 6" key="1">
    <citation type="journal article" date="2024" name="Chem. Sci.">
        <title>Discovery of megapolipeptins by genome mining of a Burkholderiales bacteria collection.</title>
        <authorList>
            <person name="Paulo B.S."/>
            <person name="Recchia M.J.J."/>
            <person name="Lee S."/>
            <person name="Fergusson C.H."/>
            <person name="Romanowski S.B."/>
            <person name="Hernandez A."/>
            <person name="Krull N."/>
            <person name="Liu D.Y."/>
            <person name="Cavanagh H."/>
            <person name="Bos A."/>
            <person name="Gray C.A."/>
            <person name="Murphy B.T."/>
            <person name="Linington R.G."/>
            <person name="Eustaquio A.S."/>
        </authorList>
    </citation>
    <scope>NUCLEOTIDE SEQUENCE [LARGE SCALE GENOMIC DNA]</scope>
    <source>
        <strain evidence="5 6">RL17-338-BIC-A</strain>
    </source>
</reference>
<evidence type="ECO:0000313" key="5">
    <source>
        <dbReference type="EMBL" id="MFM0639144.1"/>
    </source>
</evidence>
<dbReference type="InterPro" id="IPR018060">
    <property type="entry name" value="HTH_AraC"/>
</dbReference>